<keyword evidence="1" id="KW-0521">NADP</keyword>
<feature type="domain" description="Enoyl reductase (ER)" evidence="3">
    <location>
        <begin position="10"/>
        <end position="320"/>
    </location>
</feature>
<dbReference type="EMBL" id="HG964446">
    <property type="protein sequence ID" value="CDO86161.1"/>
    <property type="molecule type" value="Genomic_DNA"/>
</dbReference>
<reference evidence="4" key="2">
    <citation type="submission" date="2014-04" db="EMBL/GenBank/DDBJ databases">
        <authorList>
            <person name="Xu Y.W."/>
            <person name="Yang Q."/>
        </authorList>
    </citation>
    <scope>NUCLEOTIDE SEQUENCE</scope>
    <source>
        <strain evidence="4">DSM 44626</strain>
    </source>
</reference>
<evidence type="ECO:0000259" key="3">
    <source>
        <dbReference type="SMART" id="SM00829"/>
    </source>
</evidence>
<name>A0A024JRD1_9MYCO</name>
<dbReference type="STRING" id="47839.BN973_00502"/>
<dbReference type="InterPro" id="IPR020843">
    <property type="entry name" value="ER"/>
</dbReference>
<dbReference type="Pfam" id="PF08240">
    <property type="entry name" value="ADH_N"/>
    <property type="match status" value="1"/>
</dbReference>
<dbReference type="InterPro" id="IPR013154">
    <property type="entry name" value="ADH-like_N"/>
</dbReference>
<dbReference type="SUPFAM" id="SSF51735">
    <property type="entry name" value="NAD(P)-binding Rossmann-fold domains"/>
    <property type="match status" value="1"/>
</dbReference>
<dbReference type="GO" id="GO:0003960">
    <property type="term" value="F:quinone reductase (NADPH) activity"/>
    <property type="evidence" value="ECO:0007669"/>
    <property type="project" value="TreeGrafter"/>
</dbReference>
<dbReference type="RefSeq" id="WP_036465665.1">
    <property type="nucleotide sequence ID" value="NZ_HG964446.1"/>
</dbReference>
<protein>
    <submittedName>
        <fullName evidence="4">Qor</fullName>
    </submittedName>
</protein>
<dbReference type="InterPro" id="IPR011032">
    <property type="entry name" value="GroES-like_sf"/>
</dbReference>
<keyword evidence="2" id="KW-0560">Oxidoreductase</keyword>
<dbReference type="EMBL" id="LQPY01000042">
    <property type="protein sequence ID" value="ORW99095.1"/>
    <property type="molecule type" value="Genomic_DNA"/>
</dbReference>
<accession>A0A024JRD1</accession>
<dbReference type="GO" id="GO:0070402">
    <property type="term" value="F:NADPH binding"/>
    <property type="evidence" value="ECO:0007669"/>
    <property type="project" value="TreeGrafter"/>
</dbReference>
<dbReference type="OrthoDB" id="9805883at2"/>
<evidence type="ECO:0000256" key="1">
    <source>
        <dbReference type="ARBA" id="ARBA00022857"/>
    </source>
</evidence>
<proteinExistence type="predicted"/>
<reference evidence="4" key="1">
    <citation type="journal article" date="2014" name="Genome Announc.">
        <title>Draft Genome Sequence of Mycobacterium triplex DSM 44626.</title>
        <authorList>
            <person name="Sassi M."/>
            <person name="Croce O."/>
            <person name="Robert C."/>
            <person name="Raoult D."/>
            <person name="Drancourt M."/>
        </authorList>
    </citation>
    <scope>NUCLEOTIDE SEQUENCE [LARGE SCALE GENOMIC DNA]</scope>
    <source>
        <strain evidence="4">DSM 44626</strain>
    </source>
</reference>
<dbReference type="Gene3D" id="3.90.180.10">
    <property type="entry name" value="Medium-chain alcohol dehydrogenases, catalytic domain"/>
    <property type="match status" value="1"/>
</dbReference>
<keyword evidence="6" id="KW-1185">Reference proteome</keyword>
<dbReference type="AlphaFoldDB" id="A0A024JRD1"/>
<evidence type="ECO:0000313" key="4">
    <source>
        <dbReference type="EMBL" id="CDO86161.1"/>
    </source>
</evidence>
<dbReference type="eggNOG" id="COG0604">
    <property type="taxonomic scope" value="Bacteria"/>
</dbReference>
<sequence>MRAAVITAYGGPENIVIKEVDKPTPQPGNVLVAVQAAGLNFRDIIERRGLLPGEPRPPVRAGVEGAGIVVAAAAGITEPAVGDRVMWAHIRGSHAELVEVPVQETIKLPPWLGAVDAAAICSQGLTAHYLANSLRLTVAGDSALVWAAAGGVGRLLTQMLAAKGARVIAAVSSEAKAEAALAAGAERAVLYSEVKTAIDVLTDGVGVDVVFDGVGGSTFDTSLASVRRRGMLVVYGIAGGPLPPVDPRRLYLAGSVYLVRPGLAHFIATRDELLYRAKELFAAIESGMITVRIDGKYPLSDIADAHRALESRATIGKVVLLPQ</sequence>
<dbReference type="GO" id="GO:0035925">
    <property type="term" value="F:mRNA 3'-UTR AU-rich region binding"/>
    <property type="evidence" value="ECO:0007669"/>
    <property type="project" value="TreeGrafter"/>
</dbReference>
<dbReference type="PANTHER" id="PTHR48106:SF13">
    <property type="entry name" value="QUINONE OXIDOREDUCTASE-RELATED"/>
    <property type="match status" value="1"/>
</dbReference>
<dbReference type="PANTHER" id="PTHR48106">
    <property type="entry name" value="QUINONE OXIDOREDUCTASE PIG3-RELATED"/>
    <property type="match status" value="1"/>
</dbReference>
<gene>
    <name evidence="4" type="primary">qor_1</name>
    <name evidence="5" type="ORF">AWC29_29395</name>
    <name evidence="4" type="ORF">BN973_00502</name>
</gene>
<dbReference type="SMART" id="SM00829">
    <property type="entry name" value="PKS_ER"/>
    <property type="match status" value="1"/>
</dbReference>
<dbReference type="Proteomes" id="UP000193710">
    <property type="component" value="Unassembled WGS sequence"/>
</dbReference>
<dbReference type="InterPro" id="IPR036291">
    <property type="entry name" value="NAD(P)-bd_dom_sf"/>
</dbReference>
<organism evidence="4">
    <name type="scientific">Mycobacterium triplex</name>
    <dbReference type="NCBI Taxonomy" id="47839"/>
    <lineage>
        <taxon>Bacteria</taxon>
        <taxon>Bacillati</taxon>
        <taxon>Actinomycetota</taxon>
        <taxon>Actinomycetes</taxon>
        <taxon>Mycobacteriales</taxon>
        <taxon>Mycobacteriaceae</taxon>
        <taxon>Mycobacterium</taxon>
        <taxon>Mycobacterium simiae complex</taxon>
    </lineage>
</organism>
<dbReference type="InterPro" id="IPR013149">
    <property type="entry name" value="ADH-like_C"/>
</dbReference>
<evidence type="ECO:0000313" key="5">
    <source>
        <dbReference type="EMBL" id="ORW99095.1"/>
    </source>
</evidence>
<dbReference type="SUPFAM" id="SSF50129">
    <property type="entry name" value="GroES-like"/>
    <property type="match status" value="1"/>
</dbReference>
<dbReference type="HOGENOM" id="CLU_026673_3_1_11"/>
<dbReference type="Gene3D" id="3.40.50.720">
    <property type="entry name" value="NAD(P)-binding Rossmann-like Domain"/>
    <property type="match status" value="1"/>
</dbReference>
<dbReference type="Proteomes" id="UP000028880">
    <property type="component" value="Unassembled WGS sequence"/>
</dbReference>
<evidence type="ECO:0000313" key="6">
    <source>
        <dbReference type="Proteomes" id="UP000193710"/>
    </source>
</evidence>
<reference evidence="5 6" key="3">
    <citation type="submission" date="2016-01" db="EMBL/GenBank/DDBJ databases">
        <title>The new phylogeny of the genus Mycobacterium.</title>
        <authorList>
            <person name="Tarcisio F."/>
            <person name="Conor M."/>
            <person name="Antonella G."/>
            <person name="Elisabetta G."/>
            <person name="Giulia F.S."/>
            <person name="Sara T."/>
            <person name="Anna F."/>
            <person name="Clotilde B."/>
            <person name="Roberto B."/>
            <person name="Veronica D.S."/>
            <person name="Fabio R."/>
            <person name="Monica P."/>
            <person name="Olivier J."/>
            <person name="Enrico T."/>
            <person name="Nicola S."/>
        </authorList>
    </citation>
    <scope>NUCLEOTIDE SEQUENCE [LARGE SCALE GENOMIC DNA]</scope>
    <source>
        <strain evidence="5 6">DSM 44626</strain>
    </source>
</reference>
<evidence type="ECO:0000256" key="2">
    <source>
        <dbReference type="ARBA" id="ARBA00023002"/>
    </source>
</evidence>
<dbReference type="GO" id="GO:0005829">
    <property type="term" value="C:cytosol"/>
    <property type="evidence" value="ECO:0007669"/>
    <property type="project" value="TreeGrafter"/>
</dbReference>
<dbReference type="Pfam" id="PF00107">
    <property type="entry name" value="ADH_zinc_N"/>
    <property type="match status" value="1"/>
</dbReference>